<dbReference type="CDD" id="cd03081">
    <property type="entry name" value="TRX_Fd_NuoE_FDH_gamma"/>
    <property type="match status" value="1"/>
</dbReference>
<keyword evidence="3" id="KW-0479">Metal-binding</keyword>
<proteinExistence type="inferred from homology"/>
<dbReference type="GO" id="GO:0046872">
    <property type="term" value="F:metal ion binding"/>
    <property type="evidence" value="ECO:0007669"/>
    <property type="project" value="UniProtKB-KW"/>
</dbReference>
<dbReference type="Gene3D" id="1.10.10.1590">
    <property type="entry name" value="NADH-quinone oxidoreductase subunit E"/>
    <property type="match status" value="1"/>
</dbReference>
<comment type="caution">
    <text evidence="7">The sequence shown here is derived from an EMBL/GenBank/DDBJ whole genome shotgun (WGS) entry which is preliminary data.</text>
</comment>
<dbReference type="AlphaFoldDB" id="A0A1J5SKM6"/>
<evidence type="ECO:0000256" key="3">
    <source>
        <dbReference type="ARBA" id="ARBA00022723"/>
    </source>
</evidence>
<reference evidence="7" key="1">
    <citation type="submission" date="2016-10" db="EMBL/GenBank/DDBJ databases">
        <title>Sequence of Gallionella enrichment culture.</title>
        <authorList>
            <person name="Poehlein A."/>
            <person name="Muehling M."/>
            <person name="Daniel R."/>
        </authorList>
    </citation>
    <scope>NUCLEOTIDE SEQUENCE</scope>
</reference>
<keyword evidence="4" id="KW-0408">Iron</keyword>
<evidence type="ECO:0000256" key="6">
    <source>
        <dbReference type="ARBA" id="ARBA00034078"/>
    </source>
</evidence>
<keyword evidence="2" id="KW-0001">2Fe-2S</keyword>
<dbReference type="NCBIfam" id="NF004638">
    <property type="entry name" value="PRK05988.1"/>
    <property type="match status" value="1"/>
</dbReference>
<dbReference type="InterPro" id="IPR036249">
    <property type="entry name" value="Thioredoxin-like_sf"/>
</dbReference>
<dbReference type="GO" id="GO:0051537">
    <property type="term" value="F:2 iron, 2 sulfur cluster binding"/>
    <property type="evidence" value="ECO:0007669"/>
    <property type="project" value="UniProtKB-KW"/>
</dbReference>
<dbReference type="PIRSF" id="PIRSF000216">
    <property type="entry name" value="NADH_DH_24kDa"/>
    <property type="match status" value="1"/>
</dbReference>
<dbReference type="PANTHER" id="PTHR43342:SF1">
    <property type="entry name" value="BIFURCATING [FEFE] HYDROGENASE GAMMA SUBUNIT"/>
    <property type="match status" value="1"/>
</dbReference>
<dbReference type="InterPro" id="IPR002023">
    <property type="entry name" value="NuoE-like"/>
</dbReference>
<dbReference type="Gene3D" id="3.40.30.10">
    <property type="entry name" value="Glutaredoxin"/>
    <property type="match status" value="1"/>
</dbReference>
<keyword evidence="7" id="KW-0560">Oxidoreductase</keyword>
<dbReference type="Pfam" id="PF01257">
    <property type="entry name" value="2Fe-2S_thioredx"/>
    <property type="match status" value="1"/>
</dbReference>
<comment type="cofactor">
    <cofactor evidence="6">
        <name>[2Fe-2S] cluster</name>
        <dbReference type="ChEBI" id="CHEBI:190135"/>
    </cofactor>
</comment>
<keyword evidence="5" id="KW-0411">Iron-sulfur</keyword>
<dbReference type="GO" id="GO:0050583">
    <property type="term" value="F:hydrogen dehydrogenase (NADP+) activity"/>
    <property type="evidence" value="ECO:0007669"/>
    <property type="project" value="UniProtKB-EC"/>
</dbReference>
<organism evidence="7">
    <name type="scientific">mine drainage metagenome</name>
    <dbReference type="NCBI Taxonomy" id="410659"/>
    <lineage>
        <taxon>unclassified sequences</taxon>
        <taxon>metagenomes</taxon>
        <taxon>ecological metagenomes</taxon>
    </lineage>
</organism>
<accession>A0A1J5SKM6</accession>
<evidence type="ECO:0000256" key="2">
    <source>
        <dbReference type="ARBA" id="ARBA00022714"/>
    </source>
</evidence>
<dbReference type="FunFam" id="1.10.10.1590:FF:000001">
    <property type="entry name" value="NADH-quinone oxidoreductase subunit E"/>
    <property type="match status" value="1"/>
</dbReference>
<dbReference type="PANTHER" id="PTHR43342">
    <property type="entry name" value="NADH-QUINONE OXIDOREDUCTASE, E SUBUNIT"/>
    <property type="match status" value="1"/>
</dbReference>
<evidence type="ECO:0000256" key="5">
    <source>
        <dbReference type="ARBA" id="ARBA00023014"/>
    </source>
</evidence>
<comment type="similarity">
    <text evidence="1">Belongs to the complex I 24 kDa subunit family.</text>
</comment>
<dbReference type="EC" id="1.12.1.3" evidence="7"/>
<dbReference type="SUPFAM" id="SSF52833">
    <property type="entry name" value="Thioredoxin-like"/>
    <property type="match status" value="1"/>
</dbReference>
<evidence type="ECO:0000313" key="7">
    <source>
        <dbReference type="EMBL" id="OIR04568.1"/>
    </source>
</evidence>
<name>A0A1J5SKM6_9ZZZZ</name>
<evidence type="ECO:0000256" key="4">
    <source>
        <dbReference type="ARBA" id="ARBA00023004"/>
    </source>
</evidence>
<dbReference type="InterPro" id="IPR028431">
    <property type="entry name" value="NADP_DH_HndA-like"/>
</dbReference>
<protein>
    <submittedName>
        <fullName evidence="7">NADP-reducing hydrogenase subunit HndA</fullName>
        <ecNumber evidence="7">1.12.1.3</ecNumber>
    </submittedName>
</protein>
<sequence>MRLFSVIYHFAWGWNITINPIRSILRRIGEISLQDLQTKIDALIAQYQQMPGALLPLLHAIQDDIGYVPEYSYAAIAKALSLSVAEVHGVVTFYHHFRTHKAGKHILQICRAESCQAMGSEALEAHAKKCLNIDYHQTTSDESITLEPVYCLGNCALSPTVVMGDEIHGRVTMADLDALIAEAKA</sequence>
<gene>
    <name evidence="7" type="primary">hndA_2</name>
    <name evidence="7" type="ORF">GALL_132380</name>
</gene>
<dbReference type="EMBL" id="MLJW01000056">
    <property type="protein sequence ID" value="OIR04568.1"/>
    <property type="molecule type" value="Genomic_DNA"/>
</dbReference>
<evidence type="ECO:0000256" key="1">
    <source>
        <dbReference type="ARBA" id="ARBA00010643"/>
    </source>
</evidence>
<dbReference type="InterPro" id="IPR041921">
    <property type="entry name" value="NuoE_N"/>
</dbReference>